<dbReference type="PANTHER" id="PTHR43684">
    <property type="match status" value="1"/>
</dbReference>
<keyword evidence="3 5" id="KW-0413">Isomerase</keyword>
<dbReference type="InterPro" id="IPR022408">
    <property type="entry name" value="Acyl-CoA-binding_prot_CS"/>
</dbReference>
<dbReference type="PRINTS" id="PR00689">
    <property type="entry name" value="ACOABINDINGP"/>
</dbReference>
<dbReference type="PROSITE" id="PS00880">
    <property type="entry name" value="ACB_1"/>
    <property type="match status" value="1"/>
</dbReference>
<feature type="domain" description="ACB" evidence="4">
    <location>
        <begin position="31"/>
        <end position="116"/>
    </location>
</feature>
<dbReference type="Gene3D" id="1.10.12.10">
    <property type="entry name" value="Lyase 2-enoyl-coa Hydratase, Chain A, domain 2"/>
    <property type="match status" value="1"/>
</dbReference>
<dbReference type="Proteomes" id="UP000192578">
    <property type="component" value="Unassembled WGS sequence"/>
</dbReference>
<proteinExistence type="predicted"/>
<dbReference type="Gene3D" id="1.20.80.10">
    <property type="match status" value="1"/>
</dbReference>
<evidence type="ECO:0000256" key="1">
    <source>
        <dbReference type="ARBA" id="ARBA00004275"/>
    </source>
</evidence>
<dbReference type="EMBL" id="MTYJ01000243">
    <property type="protein sequence ID" value="OWA51888.1"/>
    <property type="molecule type" value="Genomic_DNA"/>
</dbReference>
<reference evidence="6" key="1">
    <citation type="submission" date="2017-01" db="EMBL/GenBank/DDBJ databases">
        <title>Comparative genomics of anhydrobiosis in the tardigrade Hypsibius dujardini.</title>
        <authorList>
            <person name="Yoshida Y."/>
            <person name="Koutsovoulos G."/>
            <person name="Laetsch D."/>
            <person name="Stevens L."/>
            <person name="Kumar S."/>
            <person name="Horikawa D."/>
            <person name="Ishino K."/>
            <person name="Komine S."/>
            <person name="Tomita M."/>
            <person name="Blaxter M."/>
            <person name="Arakawa K."/>
        </authorList>
    </citation>
    <scope>NUCLEOTIDE SEQUENCE [LARGE SCALE GENOMIC DNA]</scope>
    <source>
        <strain evidence="6">Z151</strain>
    </source>
</reference>
<evidence type="ECO:0000256" key="3">
    <source>
        <dbReference type="ARBA" id="ARBA00023235"/>
    </source>
</evidence>
<accession>A0A9X6RL14</accession>
<dbReference type="PROSITE" id="PS51228">
    <property type="entry name" value="ACB_2"/>
    <property type="match status" value="1"/>
</dbReference>
<dbReference type="PANTHER" id="PTHR43684:SF1">
    <property type="entry name" value="ENOYL-COA DELTA ISOMERASE 2"/>
    <property type="match status" value="1"/>
</dbReference>
<dbReference type="InterPro" id="IPR035984">
    <property type="entry name" value="Acyl-CoA-binding_sf"/>
</dbReference>
<dbReference type="FunFam" id="3.90.226.10:FF:000084">
    <property type="entry name" value="Enoyl-CoA delta isomerase 2, mitochondrial"/>
    <property type="match status" value="1"/>
</dbReference>
<dbReference type="CDD" id="cd00435">
    <property type="entry name" value="ACBP"/>
    <property type="match status" value="1"/>
</dbReference>
<dbReference type="InterPro" id="IPR000582">
    <property type="entry name" value="Acyl-CoA-binding_protein"/>
</dbReference>
<evidence type="ECO:0000256" key="2">
    <source>
        <dbReference type="ARBA" id="ARBA00023140"/>
    </source>
</evidence>
<dbReference type="GO" id="GO:0004165">
    <property type="term" value="F:delta(3)-delta(2)-enoyl-CoA isomerase activity"/>
    <property type="evidence" value="ECO:0007669"/>
    <property type="project" value="UniProtKB-ARBA"/>
</dbReference>
<dbReference type="Pfam" id="PF00887">
    <property type="entry name" value="ACBP"/>
    <property type="match status" value="1"/>
</dbReference>
<evidence type="ECO:0000259" key="4">
    <source>
        <dbReference type="PROSITE" id="PS51228"/>
    </source>
</evidence>
<dbReference type="InterPro" id="IPR014352">
    <property type="entry name" value="FERM/acyl-CoA-bd_prot_sf"/>
</dbReference>
<organism evidence="5 6">
    <name type="scientific">Hypsibius exemplaris</name>
    <name type="common">Freshwater tardigrade</name>
    <dbReference type="NCBI Taxonomy" id="2072580"/>
    <lineage>
        <taxon>Eukaryota</taxon>
        <taxon>Metazoa</taxon>
        <taxon>Ecdysozoa</taxon>
        <taxon>Tardigrada</taxon>
        <taxon>Eutardigrada</taxon>
        <taxon>Parachela</taxon>
        <taxon>Hypsibioidea</taxon>
        <taxon>Hypsibiidae</taxon>
        <taxon>Hypsibius</taxon>
    </lineage>
</organism>
<comment type="subcellular location">
    <subcellularLocation>
        <location evidence="1">Peroxisome</location>
    </subcellularLocation>
</comment>
<protein>
    <submittedName>
        <fullName evidence="5">Enoyl-CoA delta isomerase 2, mitochondrial</fullName>
    </submittedName>
</protein>
<keyword evidence="2" id="KW-0576">Peroxisome</keyword>
<name>A0A9X6RL14_HYPEX</name>
<dbReference type="Gene3D" id="3.90.226.10">
    <property type="entry name" value="2-enoyl-CoA Hydratase, Chain A, domain 1"/>
    <property type="match status" value="1"/>
</dbReference>
<dbReference type="SUPFAM" id="SSF52096">
    <property type="entry name" value="ClpP/crotonase"/>
    <property type="match status" value="1"/>
</dbReference>
<sequence length="387" mass="42035">MLRRFGASVCSSLQAGRHSTFLNFSRAFAAQVKTFEEAKEKLGTLSEEPGPDIKLRVYGLFKQATVGTCNAKKPGMMDIVGKAKWNAWNDLGSISKEDAQKQYVDLVNELLKADSGAESSSAGTHHDGDSGKYKETLYREEGKITYITLNRPQKFNSLTPTGYIELTDALESAAKNKTVATVITGAGKYFSSGNDLSNVAKAGIDKAAIKDIAEKSAVMLEKFVSAFIDHPKLLVGLVHGPCIGIAFTTMALYDVVYASDQATFHAPFTSLGLTPEGTSSYSFPKVMGPAKANEVLLLGKKLSAAEALECGFVTEVFPADTFEVETKRRLELLPKLAPISLKESKILIRSLDQAKLHKVNDLECKRLIGMWQGDECLSAAAKFLSRK</sequence>
<dbReference type="GO" id="GO:0005777">
    <property type="term" value="C:peroxisome"/>
    <property type="evidence" value="ECO:0007669"/>
    <property type="project" value="UniProtKB-SubCell"/>
</dbReference>
<dbReference type="AlphaFoldDB" id="A0A9X6RL14"/>
<dbReference type="CDD" id="cd06558">
    <property type="entry name" value="crotonase-like"/>
    <property type="match status" value="1"/>
</dbReference>
<dbReference type="Pfam" id="PF00378">
    <property type="entry name" value="ECH_1"/>
    <property type="match status" value="1"/>
</dbReference>
<gene>
    <name evidence="5" type="ORF">BV898_16349</name>
</gene>
<evidence type="ECO:0000313" key="5">
    <source>
        <dbReference type="EMBL" id="OWA51888.1"/>
    </source>
</evidence>
<comment type="caution">
    <text evidence="5">The sequence shown here is derived from an EMBL/GenBank/DDBJ whole genome shotgun (WGS) entry which is preliminary data.</text>
</comment>
<dbReference type="InterPro" id="IPR051053">
    <property type="entry name" value="ECH/Chromodomain_protein"/>
</dbReference>
<dbReference type="InterPro" id="IPR001753">
    <property type="entry name" value="Enoyl-CoA_hydra/iso"/>
</dbReference>
<dbReference type="InterPro" id="IPR014748">
    <property type="entry name" value="Enoyl-CoA_hydra_C"/>
</dbReference>
<dbReference type="OrthoDB" id="409763at2759"/>
<dbReference type="InterPro" id="IPR029045">
    <property type="entry name" value="ClpP/crotonase-like_dom_sf"/>
</dbReference>
<dbReference type="GO" id="GO:0000062">
    <property type="term" value="F:fatty-acyl-CoA binding"/>
    <property type="evidence" value="ECO:0007669"/>
    <property type="project" value="InterPro"/>
</dbReference>
<keyword evidence="6" id="KW-1185">Reference proteome</keyword>
<evidence type="ECO:0000313" key="6">
    <source>
        <dbReference type="Proteomes" id="UP000192578"/>
    </source>
</evidence>
<dbReference type="SUPFAM" id="SSF47027">
    <property type="entry name" value="Acyl-CoA binding protein"/>
    <property type="match status" value="1"/>
</dbReference>